<evidence type="ECO:0000313" key="2">
    <source>
        <dbReference type="EMBL" id="CAI2365893.1"/>
    </source>
</evidence>
<name>A0AAD1UDA6_EUPCR</name>
<protein>
    <submittedName>
        <fullName evidence="2">Uncharacterized protein</fullName>
    </submittedName>
</protein>
<evidence type="ECO:0000256" key="1">
    <source>
        <dbReference type="SAM" id="MobiDB-lite"/>
    </source>
</evidence>
<dbReference type="Proteomes" id="UP001295684">
    <property type="component" value="Unassembled WGS sequence"/>
</dbReference>
<proteinExistence type="predicted"/>
<dbReference type="InterPro" id="IPR032675">
    <property type="entry name" value="LRR_dom_sf"/>
</dbReference>
<evidence type="ECO:0000313" key="3">
    <source>
        <dbReference type="Proteomes" id="UP001295684"/>
    </source>
</evidence>
<organism evidence="2 3">
    <name type="scientific">Euplotes crassus</name>
    <dbReference type="NCBI Taxonomy" id="5936"/>
    <lineage>
        <taxon>Eukaryota</taxon>
        <taxon>Sar</taxon>
        <taxon>Alveolata</taxon>
        <taxon>Ciliophora</taxon>
        <taxon>Intramacronucleata</taxon>
        <taxon>Spirotrichea</taxon>
        <taxon>Hypotrichia</taxon>
        <taxon>Euplotida</taxon>
        <taxon>Euplotidae</taxon>
        <taxon>Moneuplotes</taxon>
    </lineage>
</organism>
<dbReference type="EMBL" id="CAMPGE010006972">
    <property type="protein sequence ID" value="CAI2365893.1"/>
    <property type="molecule type" value="Genomic_DNA"/>
</dbReference>
<feature type="compositionally biased region" description="Basic and acidic residues" evidence="1">
    <location>
        <begin position="658"/>
        <end position="667"/>
    </location>
</feature>
<feature type="compositionally biased region" description="Polar residues" evidence="1">
    <location>
        <begin position="687"/>
        <end position="698"/>
    </location>
</feature>
<feature type="compositionally biased region" description="Polar residues" evidence="1">
    <location>
        <begin position="706"/>
        <end position="715"/>
    </location>
</feature>
<sequence length="1044" mass="122248">MPHPTCTHYLCPTKPYSFFPHSTSSYCLKHSRSPLKDPLPKLLSPHLGLQSPSELTFLKHAQKVYSTLLKSFKAQKEDQLFWDIYEEVLDEVKEAFEGILNDLREVRDGKKESGSDSLGSYEIVKTDWDRGNEGSLSSKESKDEKEIVYNSQRQEPYFDPKTLFELLSISNSNIRDLSLDNDVACKEESKEEFFDFDKQEIRAFLFQFFNHIECLFTKEECNLDLEFFKIFISIFENTSENSESSSNINHYLKDLTSDKESINKEIQQNLQICQKFDHIFDQNSLTTNKDKFDVSTPCFLKLSHHYCNYLKILPQKPHPLFSHLNPLMLNCVTCAHPQDCDQDPFYYLPELDIQLCFLHRFHKAYSFCTKVTPVYQCGLDQLRKFLNPIWQRCAKDDFYNTYHFKDPMLDFTDSKTFRASSFLFIQNEILHTYSKFPCDLTWAVSNKQFPSLNYYHLASGISRIKKENPDHYDIPPLDSYEQDYRFVDIGLKIEILNYVDQYLKGSEHPNDCDCNDCPTGNPLFINKQEFWMKPEEEPGLLARFESQLCSTQLCKKGFQFNNEKFTLKPGDYSSKNTYKKSISKMNLECSEEEEETKEKQKPQEESKQDSPSESYCDVAESSLKQSDYDKVEEADEPELYESKMSNSEQTDKQEDDISENKIEDSSQSKDSSSFEAFEYNEKRSSEQESSSLTDNSCLDGSDDDFSSLTAKSSDLNSKEKNLFISDENEQSKSKESKEHSSDKEYSKESEQPDKKLEFGKQEIQELIHFAEDKILTKRSNYFKTSGSTCISKYLLNNLRVHKEEVDPDDPFLCQFDLSNPDEFKQFVEMVLPKERTYIMSGENSITLELKKENNYKFLLCIKSRLPDLKLLFLNSFPKEDVYVYNFLYRYFPETAQDFVIYFGTEQEPIDFYFQTVIDQSRRVIRKFDIGFCKLSQSQMIQIFQEFKHVNFLRFYNCELDLESVPAFEDSLQGSKVKTLSLPMMHLRFEMYQLCNLFEGLAQSEDFLPGLDTIDFYNSGISEDQKRELLEPYVTPEKLIQLCSD</sequence>
<comment type="caution">
    <text evidence="2">The sequence shown here is derived from an EMBL/GenBank/DDBJ whole genome shotgun (WGS) entry which is preliminary data.</text>
</comment>
<reference evidence="2" key="1">
    <citation type="submission" date="2023-07" db="EMBL/GenBank/DDBJ databases">
        <authorList>
            <consortium name="AG Swart"/>
            <person name="Singh M."/>
            <person name="Singh A."/>
            <person name="Seah K."/>
            <person name="Emmerich C."/>
        </authorList>
    </citation>
    <scope>NUCLEOTIDE SEQUENCE</scope>
    <source>
        <strain evidence="2">DP1</strain>
    </source>
</reference>
<keyword evidence="3" id="KW-1185">Reference proteome</keyword>
<gene>
    <name evidence="2" type="ORF">ECRASSUSDP1_LOCUS7165</name>
</gene>
<dbReference type="AlphaFoldDB" id="A0AAD1UDA6"/>
<feature type="region of interest" description="Disordered" evidence="1">
    <location>
        <begin position="586"/>
        <end position="757"/>
    </location>
</feature>
<feature type="compositionally biased region" description="Basic and acidic residues" evidence="1">
    <location>
        <begin position="596"/>
        <end position="610"/>
    </location>
</feature>
<dbReference type="Gene3D" id="3.80.10.10">
    <property type="entry name" value="Ribonuclease Inhibitor"/>
    <property type="match status" value="1"/>
</dbReference>
<feature type="compositionally biased region" description="Basic and acidic residues" evidence="1">
    <location>
        <begin position="729"/>
        <end position="757"/>
    </location>
</feature>
<accession>A0AAD1UDA6</accession>